<accession>A0ABN7WAH6</accession>
<evidence type="ECO:0000313" key="2">
    <source>
        <dbReference type="Proteomes" id="UP000789901"/>
    </source>
</evidence>
<sequence>IQESQTHIMFHDWSSIINGVDISNDRQYNIMNPKSTYDELLANTMLPKWNNMVNGVDTLYKNNQFEFDLGNQNENNFVVNSEVYQKEFQTDATFCEWDYVDDRLDTLILNMTLLQVGMVFLDWNHAMSEIKKYEKRQGFKTRLYCIEKLKNSDIQRRTIVCEHFGQPETTKSKDPKKEITTKQIGYM</sequence>
<organism evidence="1 2">
    <name type="scientific">Gigaspora margarita</name>
    <dbReference type="NCBI Taxonomy" id="4874"/>
    <lineage>
        <taxon>Eukaryota</taxon>
        <taxon>Fungi</taxon>
        <taxon>Fungi incertae sedis</taxon>
        <taxon>Mucoromycota</taxon>
        <taxon>Glomeromycotina</taxon>
        <taxon>Glomeromycetes</taxon>
        <taxon>Diversisporales</taxon>
        <taxon>Gigasporaceae</taxon>
        <taxon>Gigaspora</taxon>
    </lineage>
</organism>
<keyword evidence="2" id="KW-1185">Reference proteome</keyword>
<comment type="caution">
    <text evidence="1">The sequence shown here is derived from an EMBL/GenBank/DDBJ whole genome shotgun (WGS) entry which is preliminary data.</text>
</comment>
<feature type="non-terminal residue" evidence="1">
    <location>
        <position position="1"/>
    </location>
</feature>
<reference evidence="1 2" key="1">
    <citation type="submission" date="2021-06" db="EMBL/GenBank/DDBJ databases">
        <authorList>
            <person name="Kallberg Y."/>
            <person name="Tangrot J."/>
            <person name="Rosling A."/>
        </authorList>
    </citation>
    <scope>NUCLEOTIDE SEQUENCE [LARGE SCALE GENOMIC DNA]</scope>
    <source>
        <strain evidence="1 2">120-4 pot B 10/14</strain>
    </source>
</reference>
<name>A0ABN7WAH6_GIGMA</name>
<dbReference type="EMBL" id="CAJVQB010036939">
    <property type="protein sequence ID" value="CAG8824655.1"/>
    <property type="molecule type" value="Genomic_DNA"/>
</dbReference>
<gene>
    <name evidence="1" type="ORF">GMARGA_LOCUS28634</name>
</gene>
<dbReference type="Proteomes" id="UP000789901">
    <property type="component" value="Unassembled WGS sequence"/>
</dbReference>
<proteinExistence type="predicted"/>
<evidence type="ECO:0000313" key="1">
    <source>
        <dbReference type="EMBL" id="CAG8824655.1"/>
    </source>
</evidence>
<protein>
    <submittedName>
        <fullName evidence="1">17431_t:CDS:1</fullName>
    </submittedName>
</protein>